<evidence type="ECO:0000313" key="8">
    <source>
        <dbReference type="Proteomes" id="UP000245362"/>
    </source>
</evidence>
<feature type="transmembrane region" description="Helical" evidence="6">
    <location>
        <begin position="191"/>
        <end position="211"/>
    </location>
</feature>
<comment type="caution">
    <text evidence="7">The sequence shown here is derived from an EMBL/GenBank/DDBJ whole genome shotgun (WGS) entry which is preliminary data.</text>
</comment>
<comment type="subcellular location">
    <subcellularLocation>
        <location evidence="1">Cell membrane</location>
        <topology evidence="1">Multi-pass membrane protein</topology>
    </subcellularLocation>
</comment>
<feature type="transmembrane region" description="Helical" evidence="6">
    <location>
        <begin position="29"/>
        <end position="45"/>
    </location>
</feature>
<feature type="transmembrane region" description="Helical" evidence="6">
    <location>
        <begin position="250"/>
        <end position="269"/>
    </location>
</feature>
<evidence type="ECO:0000256" key="6">
    <source>
        <dbReference type="SAM" id="Phobius"/>
    </source>
</evidence>
<protein>
    <submittedName>
        <fullName evidence="7">Uncharacterized protein</fullName>
    </submittedName>
</protein>
<evidence type="ECO:0000256" key="1">
    <source>
        <dbReference type="ARBA" id="ARBA00004651"/>
    </source>
</evidence>
<dbReference type="GO" id="GO:0005886">
    <property type="term" value="C:plasma membrane"/>
    <property type="evidence" value="ECO:0007669"/>
    <property type="project" value="UniProtKB-SubCell"/>
</dbReference>
<proteinExistence type="predicted"/>
<sequence>MIMKPAESIMVRLQAIREYKLSPRSEKKILIVSMLVLVVGVYLSLNDNPNIQTQIDWRAIAVVMLICVPVTALINALEFIVSARMVGVYFPVFRAMKVTVIGSAANMLPLPGATMVRILALKTSGVSFRKGTGITLLLALIWSGMSFFYAGVMLQQFDTGMMAWGLGGTGAGVLLASAWMTRYNGARITDYLRLVALKLAMVLVDAVRIYFCFQALELDVRFFQASAFVVSSVLGSAVSIVPAGLGVRELVSAGLAPIVGIAASAGFLSATLNRVTGLAALLPVAGLLVWLDKEKKGDHS</sequence>
<reference evidence="7 8" key="1">
    <citation type="submission" date="2018-05" db="EMBL/GenBank/DDBJ databases">
        <title>Vibrio limimaris sp. nov., isolated from marine sediment.</title>
        <authorList>
            <person name="Li C.-M."/>
        </authorList>
    </citation>
    <scope>NUCLEOTIDE SEQUENCE [LARGE SCALE GENOMIC DNA]</scope>
    <source>
        <strain evidence="7 8">E4404</strain>
    </source>
</reference>
<gene>
    <name evidence="7" type="ORF">DI392_05980</name>
</gene>
<dbReference type="Proteomes" id="UP000245362">
    <property type="component" value="Unassembled WGS sequence"/>
</dbReference>
<evidence type="ECO:0000256" key="2">
    <source>
        <dbReference type="ARBA" id="ARBA00022475"/>
    </source>
</evidence>
<feature type="transmembrane region" description="Helical" evidence="6">
    <location>
        <begin position="223"/>
        <end position="243"/>
    </location>
</feature>
<feature type="transmembrane region" description="Helical" evidence="6">
    <location>
        <begin position="100"/>
        <end position="120"/>
    </location>
</feature>
<dbReference type="Pfam" id="PF03706">
    <property type="entry name" value="LPG_synthase_TM"/>
    <property type="match status" value="1"/>
</dbReference>
<evidence type="ECO:0000256" key="4">
    <source>
        <dbReference type="ARBA" id="ARBA00022989"/>
    </source>
</evidence>
<keyword evidence="5 6" id="KW-0472">Membrane</keyword>
<feature type="transmembrane region" description="Helical" evidence="6">
    <location>
        <begin position="132"/>
        <end position="155"/>
    </location>
</feature>
<dbReference type="EMBL" id="QFWT01000002">
    <property type="protein sequence ID" value="PWI34648.1"/>
    <property type="molecule type" value="Genomic_DNA"/>
</dbReference>
<name>A0A2U3BCW5_9VIBR</name>
<keyword evidence="2" id="KW-1003">Cell membrane</keyword>
<feature type="transmembrane region" description="Helical" evidence="6">
    <location>
        <begin position="57"/>
        <end position="80"/>
    </location>
</feature>
<keyword evidence="8" id="KW-1185">Reference proteome</keyword>
<feature type="transmembrane region" description="Helical" evidence="6">
    <location>
        <begin position="161"/>
        <end position="179"/>
    </location>
</feature>
<dbReference type="AlphaFoldDB" id="A0A2U3BCW5"/>
<keyword evidence="4 6" id="KW-1133">Transmembrane helix</keyword>
<keyword evidence="3 6" id="KW-0812">Transmembrane</keyword>
<evidence type="ECO:0000313" key="7">
    <source>
        <dbReference type="EMBL" id="PWI34648.1"/>
    </source>
</evidence>
<evidence type="ECO:0000256" key="3">
    <source>
        <dbReference type="ARBA" id="ARBA00022692"/>
    </source>
</evidence>
<organism evidence="7 8">
    <name type="scientific">Vibrio albus</name>
    <dbReference type="NCBI Taxonomy" id="2200953"/>
    <lineage>
        <taxon>Bacteria</taxon>
        <taxon>Pseudomonadati</taxon>
        <taxon>Pseudomonadota</taxon>
        <taxon>Gammaproteobacteria</taxon>
        <taxon>Vibrionales</taxon>
        <taxon>Vibrionaceae</taxon>
        <taxon>Vibrio</taxon>
    </lineage>
</organism>
<dbReference type="InterPro" id="IPR022791">
    <property type="entry name" value="L-PG_synthase/AglD"/>
</dbReference>
<accession>A0A2U3BCW5</accession>
<evidence type="ECO:0000256" key="5">
    <source>
        <dbReference type="ARBA" id="ARBA00023136"/>
    </source>
</evidence>